<dbReference type="AlphaFoldDB" id="A0A9N8H6Q0"/>
<proteinExistence type="predicted"/>
<dbReference type="Proteomes" id="UP001153069">
    <property type="component" value="Unassembled WGS sequence"/>
</dbReference>
<accession>A0A9N8H6Q0</accession>
<evidence type="ECO:0000313" key="1">
    <source>
        <dbReference type="EMBL" id="CAB9503036.1"/>
    </source>
</evidence>
<evidence type="ECO:0000313" key="2">
    <source>
        <dbReference type="Proteomes" id="UP001153069"/>
    </source>
</evidence>
<reference evidence="1" key="1">
    <citation type="submission" date="2020-06" db="EMBL/GenBank/DDBJ databases">
        <authorList>
            <consortium name="Plant Systems Biology data submission"/>
        </authorList>
    </citation>
    <scope>NUCLEOTIDE SEQUENCE</scope>
    <source>
        <strain evidence="1">D6</strain>
    </source>
</reference>
<gene>
    <name evidence="1" type="ORF">SEMRO_154_G070050.1</name>
</gene>
<name>A0A9N8H6Q0_9STRA</name>
<sequence length="198" mass="22559">MKGKSSTVKCFSIDFNSSEQPDFSILTFVKLNMARLTRLDINICNIFQPFQATLDLCNSLCDLLQHGMLEEINVRAATQQEGLLLPLLDAANHSDTLVALRLEKLGKPSEVEIYQDEILRMLKSNTQLEVALVCEGMITENALLERSDLAMRAHDTEFFLDRTEGNDKQRLIDYQTLLIDVAVEKQKQKAYDWMTLLT</sequence>
<dbReference type="EMBL" id="CAICTM010000153">
    <property type="protein sequence ID" value="CAB9503036.1"/>
    <property type="molecule type" value="Genomic_DNA"/>
</dbReference>
<keyword evidence="2" id="KW-1185">Reference proteome</keyword>
<protein>
    <submittedName>
        <fullName evidence="1">Uncharacterized protein</fullName>
    </submittedName>
</protein>
<organism evidence="1 2">
    <name type="scientific">Seminavis robusta</name>
    <dbReference type="NCBI Taxonomy" id="568900"/>
    <lineage>
        <taxon>Eukaryota</taxon>
        <taxon>Sar</taxon>
        <taxon>Stramenopiles</taxon>
        <taxon>Ochrophyta</taxon>
        <taxon>Bacillariophyta</taxon>
        <taxon>Bacillariophyceae</taxon>
        <taxon>Bacillariophycidae</taxon>
        <taxon>Naviculales</taxon>
        <taxon>Naviculaceae</taxon>
        <taxon>Seminavis</taxon>
    </lineage>
</organism>
<comment type="caution">
    <text evidence="1">The sequence shown here is derived from an EMBL/GenBank/DDBJ whole genome shotgun (WGS) entry which is preliminary data.</text>
</comment>